<proteinExistence type="predicted"/>
<evidence type="ECO:0000313" key="3">
    <source>
        <dbReference type="Proteomes" id="UP000186817"/>
    </source>
</evidence>
<sequence length="410" mass="44320">MEAGEAARGPEVAVRPGVDLLPPGSDLPLPQVVGARPNLPAPVAPASPPAAVVEEVDRAQTEEADRRAQTEEEVRAVDEEVRAAERAQTEEEVRAVERAQTEEEVRAVDLERAQAEEEVRRRTVERARQVPSETSGPAESHAVPVAGAVPVDAADAGAAPVSDSMILGQVPLVMEDGIFIMNDWYQGILQERLDPFTEVGESVMAEEEEIPLSQPVSCRVAVMKTCSGPILQRETVSLIDDHVCDHAFPPGFLSRSIHVQTYKEVIYQYFRDCGRSRSLQIPGMMVQSLWLSTDWEPEPGDSGEGEPGDTADAAAPGPVNSIWYSEGMEAAIVKTELAEDDPSPVAEPASSSSAVKTELAEVDEICPGVWLGTVSDIPVLRCDVNICCLPQWQQPAAGNNFNVQLQLRVH</sequence>
<feature type="region of interest" description="Disordered" evidence="1">
    <location>
        <begin position="1"/>
        <end position="74"/>
    </location>
</feature>
<reference evidence="2 3" key="1">
    <citation type="submission" date="2016-02" db="EMBL/GenBank/DDBJ databases">
        <title>Genome analysis of coral dinoflagellate symbionts highlights evolutionary adaptations to a symbiotic lifestyle.</title>
        <authorList>
            <person name="Aranda M."/>
            <person name="Li Y."/>
            <person name="Liew Y.J."/>
            <person name="Baumgarten S."/>
            <person name="Simakov O."/>
            <person name="Wilson M."/>
            <person name="Piel J."/>
            <person name="Ashoor H."/>
            <person name="Bougouffa S."/>
            <person name="Bajic V.B."/>
            <person name="Ryu T."/>
            <person name="Ravasi T."/>
            <person name="Bayer T."/>
            <person name="Micklem G."/>
            <person name="Kim H."/>
            <person name="Bhak J."/>
            <person name="Lajeunesse T.C."/>
            <person name="Voolstra C.R."/>
        </authorList>
    </citation>
    <scope>NUCLEOTIDE SEQUENCE [LARGE SCALE GENOMIC DNA]</scope>
    <source>
        <strain evidence="2 3">CCMP2467</strain>
    </source>
</reference>
<comment type="caution">
    <text evidence="2">The sequence shown here is derived from an EMBL/GenBank/DDBJ whole genome shotgun (WGS) entry which is preliminary data.</text>
</comment>
<gene>
    <name evidence="2" type="ORF">AK812_SmicGene26643</name>
</gene>
<evidence type="ECO:0000256" key="1">
    <source>
        <dbReference type="SAM" id="MobiDB-lite"/>
    </source>
</evidence>
<feature type="region of interest" description="Disordered" evidence="1">
    <location>
        <begin position="122"/>
        <end position="141"/>
    </location>
</feature>
<organism evidence="2 3">
    <name type="scientific">Symbiodinium microadriaticum</name>
    <name type="common">Dinoflagellate</name>
    <name type="synonym">Zooxanthella microadriatica</name>
    <dbReference type="NCBI Taxonomy" id="2951"/>
    <lineage>
        <taxon>Eukaryota</taxon>
        <taxon>Sar</taxon>
        <taxon>Alveolata</taxon>
        <taxon>Dinophyceae</taxon>
        <taxon>Suessiales</taxon>
        <taxon>Symbiodiniaceae</taxon>
        <taxon>Symbiodinium</taxon>
    </lineage>
</organism>
<protein>
    <submittedName>
        <fullName evidence="2">Uncharacterized protein</fullName>
    </submittedName>
</protein>
<feature type="compositionally biased region" description="Low complexity" evidence="1">
    <location>
        <begin position="16"/>
        <end position="30"/>
    </location>
</feature>
<feature type="compositionally biased region" description="Basic and acidic residues" evidence="1">
    <location>
        <begin position="55"/>
        <end position="74"/>
    </location>
</feature>
<feature type="region of interest" description="Disordered" evidence="1">
    <location>
        <begin position="293"/>
        <end position="317"/>
    </location>
</feature>
<keyword evidence="3" id="KW-1185">Reference proteome</keyword>
<dbReference type="Proteomes" id="UP000186817">
    <property type="component" value="Unassembled WGS sequence"/>
</dbReference>
<dbReference type="EMBL" id="LSRX01000656">
    <property type="protein sequence ID" value="OLP91626.1"/>
    <property type="molecule type" value="Genomic_DNA"/>
</dbReference>
<dbReference type="AlphaFoldDB" id="A0A1Q9D8Z9"/>
<dbReference type="OrthoDB" id="447899at2759"/>
<evidence type="ECO:0000313" key="2">
    <source>
        <dbReference type="EMBL" id="OLP91626.1"/>
    </source>
</evidence>
<feature type="compositionally biased region" description="Pro residues" evidence="1">
    <location>
        <begin position="39"/>
        <end position="48"/>
    </location>
</feature>
<accession>A0A1Q9D8Z9</accession>
<feature type="compositionally biased region" description="Acidic residues" evidence="1">
    <location>
        <begin position="295"/>
        <end position="309"/>
    </location>
</feature>
<feature type="region of interest" description="Disordered" evidence="1">
    <location>
        <begin position="79"/>
        <end position="98"/>
    </location>
</feature>
<name>A0A1Q9D8Z9_SYMMI</name>